<proteinExistence type="predicted"/>
<dbReference type="Proteomes" id="UP000735302">
    <property type="component" value="Unassembled WGS sequence"/>
</dbReference>
<gene>
    <name evidence="1" type="ORF">PoB_006263100</name>
</gene>
<dbReference type="EMBL" id="BLXT01007044">
    <property type="protein sequence ID" value="GFO36126.1"/>
    <property type="molecule type" value="Genomic_DNA"/>
</dbReference>
<evidence type="ECO:0000313" key="2">
    <source>
        <dbReference type="Proteomes" id="UP000735302"/>
    </source>
</evidence>
<organism evidence="1 2">
    <name type="scientific">Plakobranchus ocellatus</name>
    <dbReference type="NCBI Taxonomy" id="259542"/>
    <lineage>
        <taxon>Eukaryota</taxon>
        <taxon>Metazoa</taxon>
        <taxon>Spiralia</taxon>
        <taxon>Lophotrochozoa</taxon>
        <taxon>Mollusca</taxon>
        <taxon>Gastropoda</taxon>
        <taxon>Heterobranchia</taxon>
        <taxon>Euthyneura</taxon>
        <taxon>Panpulmonata</taxon>
        <taxon>Sacoglossa</taxon>
        <taxon>Placobranchoidea</taxon>
        <taxon>Plakobranchidae</taxon>
        <taxon>Plakobranchus</taxon>
    </lineage>
</organism>
<accession>A0AAV4CW91</accession>
<dbReference type="AlphaFoldDB" id="A0AAV4CW91"/>
<name>A0AAV4CW91_9GAST</name>
<comment type="caution">
    <text evidence="1">The sequence shown here is derived from an EMBL/GenBank/DDBJ whole genome shotgun (WGS) entry which is preliminary data.</text>
</comment>
<protein>
    <submittedName>
        <fullName evidence="1">Uncharacterized protein</fullName>
    </submittedName>
</protein>
<evidence type="ECO:0000313" key="1">
    <source>
        <dbReference type="EMBL" id="GFO36126.1"/>
    </source>
</evidence>
<reference evidence="1 2" key="1">
    <citation type="journal article" date="2021" name="Elife">
        <title>Chloroplast acquisition without the gene transfer in kleptoplastic sea slugs, Plakobranchus ocellatus.</title>
        <authorList>
            <person name="Maeda T."/>
            <person name="Takahashi S."/>
            <person name="Yoshida T."/>
            <person name="Shimamura S."/>
            <person name="Takaki Y."/>
            <person name="Nagai Y."/>
            <person name="Toyoda A."/>
            <person name="Suzuki Y."/>
            <person name="Arimoto A."/>
            <person name="Ishii H."/>
            <person name="Satoh N."/>
            <person name="Nishiyama T."/>
            <person name="Hasebe M."/>
            <person name="Maruyama T."/>
            <person name="Minagawa J."/>
            <person name="Obokata J."/>
            <person name="Shigenobu S."/>
        </authorList>
    </citation>
    <scope>NUCLEOTIDE SEQUENCE [LARGE SCALE GENOMIC DNA]</scope>
</reference>
<sequence length="132" mass="15183">MYPVCLWCYILTDNQRNNAKFLLASSSSSSSNDTDFSVLPPRNHKSSCLFLPVTDVCGSCCSFFSPSLFLVIPKRFQAQQLYHFPGTRLFNKLCWFTAAPPASLQTLSEFESRNSMVGYWRPLPDMFIFRLW</sequence>
<keyword evidence="2" id="KW-1185">Reference proteome</keyword>